<dbReference type="EMBL" id="WWHY01000001">
    <property type="protein sequence ID" value="MYR34713.1"/>
    <property type="molecule type" value="Genomic_DNA"/>
</dbReference>
<sequence>MTGTEDVGAEIVEEEVSGDESGREPEAEPEPRGRRAEEGRGHTIVVGAGMAGLAAADLLAERGERVTVLEARDRLGGRIHSVRTWDGVTLDAGASWMRGEENNPLSRLVRDSGARTATFNRSTETAYDPKGRRLLFDRHRRNMEDVNLLHEHMYWATVGATEDQSMEQGIEHALYDVNLVRSRARDATEIVHRIAEADHGAEADEISFTAVGSTHEFSGDDVVFPDGMGELTDHLARGLDVRHEHVVLSVAHDADGVRVRVETPDGEETLIADRVVLTLPLGVLKAGTIDFDPPLPEDKRDAVERLGNGRLEKLFLRFDDVFWGDAEVLVHLGTEEGTWFHWYAGQNVFGTPVLVCRNGGDAARFLAGMEDGEVVEHAMASLRSMFKKAPDPIDHYLTHWMDDPFARGGFSFTAVGSGDSDRVALAEPIEDRVFFAGEATDLEHSATVHGALLSGLREAERILARD</sequence>
<proteinExistence type="predicted"/>
<evidence type="ECO:0000256" key="2">
    <source>
        <dbReference type="ARBA" id="ARBA00023002"/>
    </source>
</evidence>
<comment type="cofactor">
    <cofactor evidence="1">
        <name>FAD</name>
        <dbReference type="ChEBI" id="CHEBI:57692"/>
    </cofactor>
</comment>
<dbReference type="SUPFAM" id="SSF54373">
    <property type="entry name" value="FAD-linked reductases, C-terminal domain"/>
    <property type="match status" value="1"/>
</dbReference>
<evidence type="ECO:0000313" key="7">
    <source>
        <dbReference type="Proteomes" id="UP000467124"/>
    </source>
</evidence>
<dbReference type="InterPro" id="IPR050281">
    <property type="entry name" value="Flavin_monoamine_oxidase"/>
</dbReference>
<feature type="domain" description="Amine oxidase" evidence="5">
    <location>
        <begin position="50"/>
        <end position="463"/>
    </location>
</feature>
<feature type="compositionally biased region" description="Basic and acidic residues" evidence="4">
    <location>
        <begin position="20"/>
        <end position="40"/>
    </location>
</feature>
<dbReference type="InterPro" id="IPR002937">
    <property type="entry name" value="Amino_oxidase"/>
</dbReference>
<evidence type="ECO:0000259" key="5">
    <source>
        <dbReference type="Pfam" id="PF01593"/>
    </source>
</evidence>
<evidence type="ECO:0000256" key="4">
    <source>
        <dbReference type="SAM" id="MobiDB-lite"/>
    </source>
</evidence>
<dbReference type="InterPro" id="IPR001613">
    <property type="entry name" value="Flavin_amine_oxidase"/>
</dbReference>
<feature type="binding site" evidence="3">
    <location>
        <position position="247"/>
    </location>
    <ligand>
        <name>FAD</name>
        <dbReference type="ChEBI" id="CHEBI:57692"/>
    </ligand>
</feature>
<accession>A0A7K2IXQ1</accession>
<dbReference type="Proteomes" id="UP000467124">
    <property type="component" value="Unassembled WGS sequence"/>
</dbReference>
<protein>
    <submittedName>
        <fullName evidence="6">FAD-dependent oxidoreductase</fullName>
    </submittedName>
</protein>
<dbReference type="GO" id="GO:0016491">
    <property type="term" value="F:oxidoreductase activity"/>
    <property type="evidence" value="ECO:0007669"/>
    <property type="project" value="UniProtKB-KW"/>
</dbReference>
<dbReference type="SUPFAM" id="SSF51905">
    <property type="entry name" value="FAD/NAD(P)-binding domain"/>
    <property type="match status" value="1"/>
</dbReference>
<organism evidence="6 7">
    <name type="scientific">Nocardiopsis alba</name>
    <dbReference type="NCBI Taxonomy" id="53437"/>
    <lineage>
        <taxon>Bacteria</taxon>
        <taxon>Bacillati</taxon>
        <taxon>Actinomycetota</taxon>
        <taxon>Actinomycetes</taxon>
        <taxon>Streptosporangiales</taxon>
        <taxon>Nocardiopsidaceae</taxon>
        <taxon>Nocardiopsis</taxon>
    </lineage>
</organism>
<feature type="region of interest" description="Disordered" evidence="4">
    <location>
        <begin position="1"/>
        <end position="40"/>
    </location>
</feature>
<dbReference type="AlphaFoldDB" id="A0A7K2IXQ1"/>
<evidence type="ECO:0000313" key="6">
    <source>
        <dbReference type="EMBL" id="MYR34713.1"/>
    </source>
</evidence>
<name>A0A7K2IXQ1_9ACTN</name>
<dbReference type="PANTHER" id="PTHR10742:SF410">
    <property type="entry name" value="LYSINE-SPECIFIC HISTONE DEMETHYLASE 2"/>
    <property type="match status" value="1"/>
</dbReference>
<evidence type="ECO:0000256" key="3">
    <source>
        <dbReference type="PIRSR" id="PIRSR601613-1"/>
    </source>
</evidence>
<gene>
    <name evidence="6" type="ORF">GTW20_21280</name>
</gene>
<dbReference type="Pfam" id="PF01593">
    <property type="entry name" value="Amino_oxidase"/>
    <property type="match status" value="1"/>
</dbReference>
<dbReference type="Gene3D" id="3.90.660.10">
    <property type="match status" value="1"/>
</dbReference>
<evidence type="ECO:0000256" key="1">
    <source>
        <dbReference type="ARBA" id="ARBA00001974"/>
    </source>
</evidence>
<dbReference type="RefSeq" id="WP_161111668.1">
    <property type="nucleotide sequence ID" value="NZ_WWHY01000001.1"/>
</dbReference>
<feature type="compositionally biased region" description="Acidic residues" evidence="4">
    <location>
        <begin position="7"/>
        <end position="18"/>
    </location>
</feature>
<keyword evidence="2" id="KW-0560">Oxidoreductase</keyword>
<dbReference type="InterPro" id="IPR036188">
    <property type="entry name" value="FAD/NAD-bd_sf"/>
</dbReference>
<dbReference type="PRINTS" id="PR00757">
    <property type="entry name" value="AMINEOXDASEF"/>
</dbReference>
<reference evidence="6 7" key="1">
    <citation type="journal article" date="2019" name="Nat. Commun.">
        <title>The antimicrobial potential of Streptomyces from insect microbiomes.</title>
        <authorList>
            <person name="Chevrette M.G."/>
            <person name="Carlson C.M."/>
            <person name="Ortega H.E."/>
            <person name="Thomas C."/>
            <person name="Ananiev G.E."/>
            <person name="Barns K.J."/>
            <person name="Book A.J."/>
            <person name="Cagnazzo J."/>
            <person name="Carlos C."/>
            <person name="Flanigan W."/>
            <person name="Grubbs K.J."/>
            <person name="Horn H.A."/>
            <person name="Hoffmann F.M."/>
            <person name="Klassen J.L."/>
            <person name="Knack J.J."/>
            <person name="Lewin G.R."/>
            <person name="McDonald B.R."/>
            <person name="Muller L."/>
            <person name="Melo W.G.P."/>
            <person name="Pinto-Tomas A.A."/>
            <person name="Schmitz A."/>
            <person name="Wendt-Pienkowski E."/>
            <person name="Wildman S."/>
            <person name="Zhao M."/>
            <person name="Zhang F."/>
            <person name="Bugni T.S."/>
            <person name="Andes D.R."/>
            <person name="Pupo M.T."/>
            <person name="Currie C.R."/>
        </authorList>
    </citation>
    <scope>NUCLEOTIDE SEQUENCE [LARGE SCALE GENOMIC DNA]</scope>
    <source>
        <strain evidence="6 7">SID5840</strain>
    </source>
</reference>
<dbReference type="PANTHER" id="PTHR10742">
    <property type="entry name" value="FLAVIN MONOAMINE OXIDASE"/>
    <property type="match status" value="1"/>
</dbReference>
<comment type="caution">
    <text evidence="6">The sequence shown here is derived from an EMBL/GenBank/DDBJ whole genome shotgun (WGS) entry which is preliminary data.</text>
</comment>
<dbReference type="Gene3D" id="3.50.50.60">
    <property type="entry name" value="FAD/NAD(P)-binding domain"/>
    <property type="match status" value="1"/>
</dbReference>
<feature type="binding site" evidence="3">
    <location>
        <begin position="70"/>
        <end position="71"/>
    </location>
    <ligand>
        <name>FAD</name>
        <dbReference type="ChEBI" id="CHEBI:57692"/>
    </ligand>
</feature>